<dbReference type="STRING" id="1658172.A0A1B7NJQ6"/>
<sequence length="273" mass="30951">MVFRNMPPETIIIGIDLGLTHTGVAFSTIDMDTPLDVDRWPGNDEIAKKVPTKLWYRAGCKRPVSWGFDQPAELHRGMDVIDCFKLYLDPDFQLGSTKNCPEMFWTDEDVQIWFIDFLTALRQHIIDHIRSTKQLAQLVVGDWRLHPVEYIFSFPTTWQNSMVVDAFRRIVMSSGFGNCDAHSVEIKMSEAAAAAVYSAKTFKNQREVQSPKGRRQLALGNEERIRDGNVILICDAGGGTTDVAVLKVLETQKFEIRGQVEEVLQLGQLDFVN</sequence>
<dbReference type="PANTHER" id="PTHR42749:SF1">
    <property type="entry name" value="CELL SHAPE-DETERMINING PROTEIN MREB"/>
    <property type="match status" value="1"/>
</dbReference>
<feature type="non-terminal residue" evidence="1">
    <location>
        <position position="273"/>
    </location>
</feature>
<protein>
    <submittedName>
        <fullName evidence="1">Uncharacterized protein</fullName>
    </submittedName>
</protein>
<accession>A0A1B7NJQ6</accession>
<dbReference type="AlphaFoldDB" id="A0A1B7NJQ6"/>
<comment type="caution">
    <text evidence="1">The sequence shown here is derived from an EMBL/GenBank/DDBJ whole genome shotgun (WGS) entry which is preliminary data.</text>
</comment>
<dbReference type="Proteomes" id="UP000091918">
    <property type="component" value="Unassembled WGS sequence"/>
</dbReference>
<dbReference type="EMBL" id="LGUA01003457">
    <property type="protein sequence ID" value="OAX77081.1"/>
    <property type="molecule type" value="Genomic_DNA"/>
</dbReference>
<dbReference type="PANTHER" id="PTHR42749">
    <property type="entry name" value="CELL SHAPE-DETERMINING PROTEIN MREB"/>
    <property type="match status" value="1"/>
</dbReference>
<dbReference type="Gene3D" id="3.30.420.40">
    <property type="match status" value="2"/>
</dbReference>
<reference evidence="1 2" key="1">
    <citation type="submission" date="2015-07" db="EMBL/GenBank/DDBJ databases">
        <title>Emmonsia species relationships and genome sequence.</title>
        <authorList>
            <person name="Cuomo C.A."/>
            <person name="Schwartz I.S."/>
            <person name="Kenyon C."/>
            <person name="de Hoog G.S."/>
            <person name="Govender N.P."/>
            <person name="Botha A."/>
            <person name="Moreno L."/>
            <person name="de Vries M."/>
            <person name="Munoz J.F."/>
            <person name="Stielow J.B."/>
        </authorList>
    </citation>
    <scope>NUCLEOTIDE SEQUENCE [LARGE SCALE GENOMIC DNA]</scope>
    <source>
        <strain evidence="1 2">CBS 136260</strain>
    </source>
</reference>
<name>A0A1B7NJQ6_9EURO</name>
<dbReference type="OrthoDB" id="2394218at2759"/>
<evidence type="ECO:0000313" key="1">
    <source>
        <dbReference type="EMBL" id="OAX77081.1"/>
    </source>
</evidence>
<evidence type="ECO:0000313" key="2">
    <source>
        <dbReference type="Proteomes" id="UP000091918"/>
    </source>
</evidence>
<gene>
    <name evidence="1" type="ORF">ACJ72_08624</name>
</gene>
<organism evidence="1 2">
    <name type="scientific">Emergomyces africanus</name>
    <dbReference type="NCBI Taxonomy" id="1955775"/>
    <lineage>
        <taxon>Eukaryota</taxon>
        <taxon>Fungi</taxon>
        <taxon>Dikarya</taxon>
        <taxon>Ascomycota</taxon>
        <taxon>Pezizomycotina</taxon>
        <taxon>Eurotiomycetes</taxon>
        <taxon>Eurotiomycetidae</taxon>
        <taxon>Onygenales</taxon>
        <taxon>Ajellomycetaceae</taxon>
        <taxon>Emergomyces</taxon>
    </lineage>
</organism>
<proteinExistence type="predicted"/>
<keyword evidence="2" id="KW-1185">Reference proteome</keyword>